<comment type="caution">
    <text evidence="5">The sequence shown here is derived from an EMBL/GenBank/DDBJ whole genome shotgun (WGS) entry which is preliminary data.</text>
</comment>
<gene>
    <name evidence="5" type="ORF">ACFSBK_03850</name>
</gene>
<dbReference type="RefSeq" id="WP_197409002.1">
    <property type="nucleotide sequence ID" value="NZ_JBHSQC010000015.1"/>
</dbReference>
<proteinExistence type="predicted"/>
<dbReference type="Proteomes" id="UP001597285">
    <property type="component" value="Unassembled WGS sequence"/>
</dbReference>
<reference evidence="6" key="1">
    <citation type="journal article" date="2019" name="Int. J. Syst. Evol. Microbiol.">
        <title>The Global Catalogue of Microorganisms (GCM) 10K type strain sequencing project: providing services to taxonomists for standard genome sequencing and annotation.</title>
        <authorList>
            <consortium name="The Broad Institute Genomics Platform"/>
            <consortium name="The Broad Institute Genome Sequencing Center for Infectious Disease"/>
            <person name="Wu L."/>
            <person name="Ma J."/>
        </authorList>
    </citation>
    <scope>NUCLEOTIDE SEQUENCE [LARGE SCALE GENOMIC DNA]</scope>
    <source>
        <strain evidence="6">KCTC 42143</strain>
    </source>
</reference>
<name>A0ABW4NKQ9_9LACT</name>
<dbReference type="PANTHER" id="PTHR42832:SF3">
    <property type="entry name" value="L-GLUTAMINE--4-(METHYLSULFANYL)-2-OXOBUTANOATE AMINOTRANSFERASE"/>
    <property type="match status" value="1"/>
</dbReference>
<keyword evidence="6" id="KW-1185">Reference proteome</keyword>
<keyword evidence="2 5" id="KW-0032">Aminotransferase</keyword>
<evidence type="ECO:0000259" key="4">
    <source>
        <dbReference type="Pfam" id="PF00155"/>
    </source>
</evidence>
<keyword evidence="3" id="KW-0808">Transferase</keyword>
<dbReference type="InterPro" id="IPR015422">
    <property type="entry name" value="PyrdxlP-dep_Trfase_small"/>
</dbReference>
<dbReference type="InterPro" id="IPR004839">
    <property type="entry name" value="Aminotransferase_I/II_large"/>
</dbReference>
<dbReference type="InterPro" id="IPR015421">
    <property type="entry name" value="PyrdxlP-dep_Trfase_major"/>
</dbReference>
<feature type="domain" description="Aminotransferase class I/classII large" evidence="4">
    <location>
        <begin position="33"/>
        <end position="383"/>
    </location>
</feature>
<evidence type="ECO:0000256" key="3">
    <source>
        <dbReference type="ARBA" id="ARBA00022679"/>
    </source>
</evidence>
<evidence type="ECO:0000256" key="2">
    <source>
        <dbReference type="ARBA" id="ARBA00022576"/>
    </source>
</evidence>
<dbReference type="Gene3D" id="3.40.640.10">
    <property type="entry name" value="Type I PLP-dependent aspartate aminotransferase-like (Major domain)"/>
    <property type="match status" value="1"/>
</dbReference>
<dbReference type="Gene3D" id="3.90.1150.10">
    <property type="entry name" value="Aspartate Aminotransferase, domain 1"/>
    <property type="match status" value="1"/>
</dbReference>
<protein>
    <submittedName>
        <fullName evidence="5">Aminotransferase class I/II-fold pyridoxal phosphate-dependent enzyme</fullName>
    </submittedName>
</protein>
<dbReference type="SUPFAM" id="SSF53383">
    <property type="entry name" value="PLP-dependent transferases"/>
    <property type="match status" value="1"/>
</dbReference>
<accession>A0ABW4NKQ9</accession>
<dbReference type="NCBIfam" id="NF005977">
    <property type="entry name" value="PRK08068.1"/>
    <property type="match status" value="1"/>
</dbReference>
<dbReference type="CDD" id="cd00609">
    <property type="entry name" value="AAT_like"/>
    <property type="match status" value="1"/>
</dbReference>
<dbReference type="InterPro" id="IPR050881">
    <property type="entry name" value="LL-DAP_aminotransferase"/>
</dbReference>
<comment type="cofactor">
    <cofactor evidence="1">
        <name>pyridoxal 5'-phosphate</name>
        <dbReference type="ChEBI" id="CHEBI:597326"/>
    </cofactor>
</comment>
<dbReference type="GO" id="GO:0008483">
    <property type="term" value="F:transaminase activity"/>
    <property type="evidence" value="ECO:0007669"/>
    <property type="project" value="UniProtKB-KW"/>
</dbReference>
<dbReference type="Pfam" id="PF00155">
    <property type="entry name" value="Aminotran_1_2"/>
    <property type="match status" value="1"/>
</dbReference>
<evidence type="ECO:0000256" key="1">
    <source>
        <dbReference type="ARBA" id="ARBA00001933"/>
    </source>
</evidence>
<evidence type="ECO:0000313" key="6">
    <source>
        <dbReference type="Proteomes" id="UP001597285"/>
    </source>
</evidence>
<dbReference type="PANTHER" id="PTHR42832">
    <property type="entry name" value="AMINO ACID AMINOTRANSFERASE"/>
    <property type="match status" value="1"/>
</dbReference>
<organism evidence="5 6">
    <name type="scientific">Carnobacterium antarcticum</name>
    <dbReference type="NCBI Taxonomy" id="2126436"/>
    <lineage>
        <taxon>Bacteria</taxon>
        <taxon>Bacillati</taxon>
        <taxon>Bacillota</taxon>
        <taxon>Bacilli</taxon>
        <taxon>Lactobacillales</taxon>
        <taxon>Carnobacteriaceae</taxon>
        <taxon>Carnobacterium</taxon>
    </lineage>
</organism>
<dbReference type="InterPro" id="IPR015424">
    <property type="entry name" value="PyrdxlP-dep_Trfase"/>
</dbReference>
<dbReference type="EMBL" id="JBHUFF010000008">
    <property type="protein sequence ID" value="MFD1798995.1"/>
    <property type="molecule type" value="Genomic_DNA"/>
</dbReference>
<sequence>MTFEPSDALKRLPNQFFTRLRSKAAKLIEQGYDVIDLGIGNPDLPTPAFIVDELKAAADNPVNDRYGPYRGYDYLREAVAAYYWREYGVEVDPETEVAVLHGSKAGIVSISQCLLNPGDTVLLPNPAYPDYLSGIALADAEIASLPLLAENNFLPEYGLVGPTIAAKAKLLFLNYPNNPTAATATAEFFADTVAFAQKNQICVAHDFAYGTIGFDGEKPLSFLQTPGAKEVGIEFFTLSKSHNMAGWRIGFAVGNTSVIESLNVMQDHTNVSLYGGIQQAAAKALRGDQTTVKELTAIYEKRRNLFLAELEQTGLEIQKPKGSFYVWIKAPDGFTSAEFFDVLLNEAHVIVATGDGFGTLGEGYVRVGLSQADDQILEAAKRIAQLTLFKAPIAEKTLVRRTLS</sequence>
<evidence type="ECO:0000313" key="5">
    <source>
        <dbReference type="EMBL" id="MFD1798995.1"/>
    </source>
</evidence>